<accession>A0A0H3L528</accession>
<dbReference type="InterPro" id="IPR029057">
    <property type="entry name" value="PRTase-like"/>
</dbReference>
<dbReference type="NCBIfam" id="NF008616">
    <property type="entry name" value="PRK11595.1"/>
    <property type="match status" value="1"/>
</dbReference>
<gene>
    <name evidence="3" type="primary">gntX</name>
    <name evidence="3" type="ordered locus">PAJ_2913</name>
</gene>
<evidence type="ECO:0000256" key="1">
    <source>
        <dbReference type="ARBA" id="ARBA00008007"/>
    </source>
</evidence>
<sequence>MIDKEVTMLPMPALCWLCQLPLRIALHGLCSICLRQLPRLPSLCPCCGLPAASDALPCGRCLLRPPPWQALICVSHYQPPLSTWVNQLKFSGITALRVMLARLLLLSWLNAYRRGQTVRPDLLMCVPLHARRCWRRGYNQTALLATPLARWLECEFSLALSRQRAGAVQHQLSARQRRRNLRGAFCLETDVNGRHIALIDDVVTTGSTVREISRLLQGRGAASVQVWCLCRTL</sequence>
<evidence type="ECO:0000313" key="4">
    <source>
        <dbReference type="Proteomes" id="UP000006690"/>
    </source>
</evidence>
<dbReference type="PANTHER" id="PTHR47505:SF1">
    <property type="entry name" value="DNA UTILIZATION PROTEIN YHGH"/>
    <property type="match status" value="1"/>
</dbReference>
<dbReference type="eggNOG" id="COG1040">
    <property type="taxonomic scope" value="Bacteria"/>
</dbReference>
<proteinExistence type="inferred from homology"/>
<dbReference type="KEGG" id="paj:PAJ_2913"/>
<name>A0A0H3L528_PANAA</name>
<dbReference type="PANTHER" id="PTHR47505">
    <property type="entry name" value="DNA UTILIZATION PROTEIN YHGH"/>
    <property type="match status" value="1"/>
</dbReference>
<organism evidence="3 4">
    <name type="scientific">Pantoea ananatis (strain AJ13355)</name>
    <dbReference type="NCBI Taxonomy" id="932677"/>
    <lineage>
        <taxon>Bacteria</taxon>
        <taxon>Pseudomonadati</taxon>
        <taxon>Pseudomonadota</taxon>
        <taxon>Gammaproteobacteria</taxon>
        <taxon>Enterobacterales</taxon>
        <taxon>Erwiniaceae</taxon>
        <taxon>Pantoea</taxon>
    </lineage>
</organism>
<dbReference type="SUPFAM" id="SSF53271">
    <property type="entry name" value="PRTase-like"/>
    <property type="match status" value="1"/>
</dbReference>
<evidence type="ECO:0000313" key="3">
    <source>
        <dbReference type="EMBL" id="BAK12993.1"/>
    </source>
</evidence>
<dbReference type="InterPro" id="IPR000836">
    <property type="entry name" value="PRTase_dom"/>
</dbReference>
<dbReference type="PATRIC" id="fig|932677.3.peg.3388"/>
<dbReference type="CDD" id="cd06223">
    <property type="entry name" value="PRTases_typeI"/>
    <property type="match status" value="1"/>
</dbReference>
<dbReference type="Proteomes" id="UP000006690">
    <property type="component" value="Chromosome"/>
</dbReference>
<dbReference type="InterPro" id="IPR051910">
    <property type="entry name" value="ComF/GntX_DNA_util-trans"/>
</dbReference>
<feature type="domain" description="Phosphoribosyltransferase" evidence="2">
    <location>
        <begin position="143"/>
        <end position="231"/>
    </location>
</feature>
<protein>
    <submittedName>
        <fullName evidence="3">Protein GntX</fullName>
    </submittedName>
</protein>
<dbReference type="EMBL" id="AP012032">
    <property type="protein sequence ID" value="BAK12993.1"/>
    <property type="molecule type" value="Genomic_DNA"/>
</dbReference>
<dbReference type="Pfam" id="PF00156">
    <property type="entry name" value="Pribosyltran"/>
    <property type="match status" value="1"/>
</dbReference>
<dbReference type="AlphaFoldDB" id="A0A0H3L528"/>
<dbReference type="HOGENOM" id="CLU_054549_0_2_6"/>
<comment type="similarity">
    <text evidence="1">Belongs to the ComF/GntX family.</text>
</comment>
<dbReference type="Gene3D" id="3.40.50.2020">
    <property type="match status" value="1"/>
</dbReference>
<evidence type="ECO:0000259" key="2">
    <source>
        <dbReference type="Pfam" id="PF00156"/>
    </source>
</evidence>
<reference evidence="4" key="1">
    <citation type="journal article" date="2012" name="Appl. Microbiol. Biotechnol.">
        <title>The complete genome sequence of Pantoea ananatis AJ13355, an organism with great biotechnological potential.</title>
        <authorList>
            <person name="Hara Y."/>
            <person name="Kadotani N."/>
            <person name="Izui H."/>
            <person name="Katashkina J.I."/>
            <person name="Kuvaeva T.M."/>
            <person name="Andreeva I.G."/>
            <person name="Golubeva L.I."/>
            <person name="Malko D.B."/>
            <person name="Makeev V.J."/>
            <person name="Mashko S.V."/>
            <person name="Kozlov Y.I."/>
        </authorList>
    </citation>
    <scope>NUCLEOTIDE SEQUENCE [LARGE SCALE GENOMIC DNA]</scope>
    <source>
        <strain evidence="4">AJ13355</strain>
    </source>
</reference>